<gene>
    <name evidence="3" type="ORF">L596_022845</name>
</gene>
<evidence type="ECO:0000256" key="1">
    <source>
        <dbReference type="SAM" id="MobiDB-lite"/>
    </source>
</evidence>
<sequence>MNPEPVDRAPPCRVFRSLRPELNTGYFTVFTVCLQFLISLCFMVTGLFEAFLYERAISGLILLLCGIVFGILIIHHFFGWYYNSSLLLLSHAATCAVLGVLAFLAIIVLLFCDIRDMDLLNHKGLRKNIHVFLIEAILVLPPLFMFGIASWSRAKEINKFLCDAALYVVTLENTENLESNPTAARDSNAGRETTAKRGQTMGAKPNVRTVPVAVQSAHIATRPDSSPRKTVEAECC</sequence>
<dbReference type="AlphaFoldDB" id="A0A4U5MMZ0"/>
<feature type="region of interest" description="Disordered" evidence="1">
    <location>
        <begin position="217"/>
        <end position="236"/>
    </location>
</feature>
<dbReference type="EMBL" id="AZBU02000007">
    <property type="protein sequence ID" value="TKR70878.1"/>
    <property type="molecule type" value="Genomic_DNA"/>
</dbReference>
<keyword evidence="4" id="KW-1185">Reference proteome</keyword>
<reference evidence="3 4" key="2">
    <citation type="journal article" date="2019" name="G3 (Bethesda)">
        <title>Hybrid Assembly of the Genome of the Entomopathogenic Nematode Steinernema carpocapsae Identifies the X-Chromosome.</title>
        <authorList>
            <person name="Serra L."/>
            <person name="Macchietto M."/>
            <person name="Macias-Munoz A."/>
            <person name="McGill C.J."/>
            <person name="Rodriguez I.M."/>
            <person name="Rodriguez B."/>
            <person name="Murad R."/>
            <person name="Mortazavi A."/>
        </authorList>
    </citation>
    <scope>NUCLEOTIDE SEQUENCE [LARGE SCALE GENOMIC DNA]</scope>
    <source>
        <strain evidence="3 4">ALL</strain>
    </source>
</reference>
<protein>
    <submittedName>
        <fullName evidence="3">Uncharacterized protein</fullName>
    </submittedName>
</protein>
<reference evidence="3 4" key="1">
    <citation type="journal article" date="2015" name="Genome Biol.">
        <title>Comparative genomics of Steinernema reveals deeply conserved gene regulatory networks.</title>
        <authorList>
            <person name="Dillman A.R."/>
            <person name="Macchietto M."/>
            <person name="Porter C.F."/>
            <person name="Rogers A."/>
            <person name="Williams B."/>
            <person name="Antoshechkin I."/>
            <person name="Lee M.M."/>
            <person name="Goodwin Z."/>
            <person name="Lu X."/>
            <person name="Lewis E.E."/>
            <person name="Goodrich-Blair H."/>
            <person name="Stock S.P."/>
            <person name="Adams B.J."/>
            <person name="Sternberg P.W."/>
            <person name="Mortazavi A."/>
        </authorList>
    </citation>
    <scope>NUCLEOTIDE SEQUENCE [LARGE SCALE GENOMIC DNA]</scope>
    <source>
        <strain evidence="3 4">ALL</strain>
    </source>
</reference>
<evidence type="ECO:0000313" key="3">
    <source>
        <dbReference type="EMBL" id="TKR70878.1"/>
    </source>
</evidence>
<accession>A0A4U5MMZ0</accession>
<keyword evidence="2" id="KW-1133">Transmembrane helix</keyword>
<feature type="compositionally biased region" description="Basic and acidic residues" evidence="1">
    <location>
        <begin position="225"/>
        <end position="236"/>
    </location>
</feature>
<keyword evidence="2" id="KW-0472">Membrane</keyword>
<comment type="caution">
    <text evidence="3">The sequence shown here is derived from an EMBL/GenBank/DDBJ whole genome shotgun (WGS) entry which is preliminary data.</text>
</comment>
<evidence type="ECO:0000256" key="2">
    <source>
        <dbReference type="SAM" id="Phobius"/>
    </source>
</evidence>
<feature type="transmembrane region" description="Helical" evidence="2">
    <location>
        <begin position="132"/>
        <end position="152"/>
    </location>
</feature>
<feature type="transmembrane region" description="Helical" evidence="2">
    <location>
        <begin position="88"/>
        <end position="111"/>
    </location>
</feature>
<keyword evidence="2" id="KW-0812">Transmembrane</keyword>
<proteinExistence type="predicted"/>
<organism evidence="3 4">
    <name type="scientific">Steinernema carpocapsae</name>
    <name type="common">Entomopathogenic nematode</name>
    <dbReference type="NCBI Taxonomy" id="34508"/>
    <lineage>
        <taxon>Eukaryota</taxon>
        <taxon>Metazoa</taxon>
        <taxon>Ecdysozoa</taxon>
        <taxon>Nematoda</taxon>
        <taxon>Chromadorea</taxon>
        <taxon>Rhabditida</taxon>
        <taxon>Tylenchina</taxon>
        <taxon>Panagrolaimomorpha</taxon>
        <taxon>Strongyloidoidea</taxon>
        <taxon>Steinernematidae</taxon>
        <taxon>Steinernema</taxon>
    </lineage>
</organism>
<feature type="region of interest" description="Disordered" evidence="1">
    <location>
        <begin position="179"/>
        <end position="207"/>
    </location>
</feature>
<feature type="transmembrane region" description="Helical" evidence="2">
    <location>
        <begin position="26"/>
        <end position="48"/>
    </location>
</feature>
<dbReference type="Proteomes" id="UP000298663">
    <property type="component" value="Unassembled WGS sequence"/>
</dbReference>
<feature type="transmembrane region" description="Helical" evidence="2">
    <location>
        <begin position="60"/>
        <end position="82"/>
    </location>
</feature>
<evidence type="ECO:0000313" key="4">
    <source>
        <dbReference type="Proteomes" id="UP000298663"/>
    </source>
</evidence>
<name>A0A4U5MMZ0_STECR</name>